<dbReference type="Gene3D" id="1.10.540.10">
    <property type="entry name" value="Acyl-CoA dehydrogenase/oxidase, N-terminal domain"/>
    <property type="match status" value="1"/>
</dbReference>
<comment type="similarity">
    <text evidence="2 6">Belongs to the acyl-CoA dehydrogenase family.</text>
</comment>
<gene>
    <name evidence="10" type="ORF">DB31_3072</name>
</gene>
<dbReference type="RefSeq" id="WP_044196677.1">
    <property type="nucleotide sequence ID" value="NZ_JMCB01000019.1"/>
</dbReference>
<evidence type="ECO:0000313" key="10">
    <source>
        <dbReference type="EMBL" id="KFE63013.1"/>
    </source>
</evidence>
<evidence type="ECO:0000259" key="7">
    <source>
        <dbReference type="Pfam" id="PF00441"/>
    </source>
</evidence>
<protein>
    <submittedName>
        <fullName evidence="10">Butyryl-CoA dehydrogenase</fullName>
    </submittedName>
</protein>
<dbReference type="Pfam" id="PF00441">
    <property type="entry name" value="Acyl-CoA_dh_1"/>
    <property type="match status" value="1"/>
</dbReference>
<keyword evidence="5 6" id="KW-0560">Oxidoreductase</keyword>
<feature type="domain" description="Acyl-CoA dehydrogenase/oxidase N-terminal" evidence="9">
    <location>
        <begin position="6"/>
        <end position="114"/>
    </location>
</feature>
<dbReference type="SUPFAM" id="SSF56645">
    <property type="entry name" value="Acyl-CoA dehydrogenase NM domain-like"/>
    <property type="match status" value="1"/>
</dbReference>
<evidence type="ECO:0000256" key="1">
    <source>
        <dbReference type="ARBA" id="ARBA00001974"/>
    </source>
</evidence>
<keyword evidence="4 6" id="KW-0274">FAD</keyword>
<evidence type="ECO:0000256" key="4">
    <source>
        <dbReference type="ARBA" id="ARBA00022827"/>
    </source>
</evidence>
<dbReference type="GO" id="GO:0050660">
    <property type="term" value="F:flavin adenine dinucleotide binding"/>
    <property type="evidence" value="ECO:0007669"/>
    <property type="project" value="InterPro"/>
</dbReference>
<dbReference type="Gene3D" id="1.20.140.10">
    <property type="entry name" value="Butyryl-CoA Dehydrogenase, subunit A, domain 3"/>
    <property type="match status" value="1"/>
</dbReference>
<dbReference type="PIRSF" id="PIRSF016578">
    <property type="entry name" value="HsaA"/>
    <property type="match status" value="1"/>
</dbReference>
<dbReference type="Gene3D" id="2.40.110.10">
    <property type="entry name" value="Butyryl-CoA Dehydrogenase, subunit A, domain 2"/>
    <property type="match status" value="1"/>
</dbReference>
<dbReference type="STRING" id="394096.DB31_3072"/>
<dbReference type="GO" id="GO:0003995">
    <property type="term" value="F:acyl-CoA dehydrogenase activity"/>
    <property type="evidence" value="ECO:0007669"/>
    <property type="project" value="InterPro"/>
</dbReference>
<dbReference type="InterPro" id="IPR036250">
    <property type="entry name" value="AcylCo_DH-like_C"/>
</dbReference>
<evidence type="ECO:0000256" key="5">
    <source>
        <dbReference type="ARBA" id="ARBA00023002"/>
    </source>
</evidence>
<evidence type="ECO:0000256" key="2">
    <source>
        <dbReference type="ARBA" id="ARBA00009347"/>
    </source>
</evidence>
<evidence type="ECO:0000256" key="6">
    <source>
        <dbReference type="RuleBase" id="RU362125"/>
    </source>
</evidence>
<dbReference type="PROSITE" id="PS00072">
    <property type="entry name" value="ACYL_COA_DH_1"/>
    <property type="match status" value="1"/>
</dbReference>
<feature type="domain" description="Acyl-CoA dehydrogenase/oxidase C-terminal" evidence="7">
    <location>
        <begin position="228"/>
        <end position="376"/>
    </location>
</feature>
<evidence type="ECO:0000313" key="11">
    <source>
        <dbReference type="Proteomes" id="UP000028725"/>
    </source>
</evidence>
<dbReference type="PANTHER" id="PTHR43884:SF12">
    <property type="entry name" value="ISOVALERYL-COA DEHYDROGENASE, MITOCHONDRIAL-RELATED"/>
    <property type="match status" value="1"/>
</dbReference>
<evidence type="ECO:0000256" key="3">
    <source>
        <dbReference type="ARBA" id="ARBA00022630"/>
    </source>
</evidence>
<keyword evidence="3 6" id="KW-0285">Flavoprotein</keyword>
<dbReference type="FunFam" id="1.10.540.10:FF:000026">
    <property type="entry name" value="Acyl-CoA dehydrogenase medium chain"/>
    <property type="match status" value="1"/>
</dbReference>
<organism evidence="10 11">
    <name type="scientific">Hyalangium minutum</name>
    <dbReference type="NCBI Taxonomy" id="394096"/>
    <lineage>
        <taxon>Bacteria</taxon>
        <taxon>Pseudomonadati</taxon>
        <taxon>Myxococcota</taxon>
        <taxon>Myxococcia</taxon>
        <taxon>Myxococcales</taxon>
        <taxon>Cystobacterineae</taxon>
        <taxon>Archangiaceae</taxon>
        <taxon>Hyalangium</taxon>
    </lineage>
</organism>
<dbReference type="FunFam" id="2.40.110.10:FF:000001">
    <property type="entry name" value="Acyl-CoA dehydrogenase, mitochondrial"/>
    <property type="match status" value="1"/>
</dbReference>
<evidence type="ECO:0000259" key="9">
    <source>
        <dbReference type="Pfam" id="PF02771"/>
    </source>
</evidence>
<dbReference type="InterPro" id="IPR046373">
    <property type="entry name" value="Acyl-CoA_Oxase/DH_mid-dom_sf"/>
</dbReference>
<dbReference type="PROSITE" id="PS00073">
    <property type="entry name" value="ACYL_COA_DH_2"/>
    <property type="match status" value="1"/>
</dbReference>
<comment type="cofactor">
    <cofactor evidence="1 6">
        <name>FAD</name>
        <dbReference type="ChEBI" id="CHEBI:57692"/>
    </cofactor>
</comment>
<accession>A0A085W5Q0</accession>
<keyword evidence="11" id="KW-1185">Reference proteome</keyword>
<dbReference type="InterPro" id="IPR037069">
    <property type="entry name" value="AcylCoA_DH/ox_N_sf"/>
</dbReference>
<dbReference type="Pfam" id="PF02771">
    <property type="entry name" value="Acyl-CoA_dh_N"/>
    <property type="match status" value="1"/>
</dbReference>
<dbReference type="InterPro" id="IPR013786">
    <property type="entry name" value="AcylCoA_DH/ox_N"/>
</dbReference>
<dbReference type="PATRIC" id="fig|394096.3.peg.7397"/>
<feature type="domain" description="Acyl-CoA oxidase/dehydrogenase middle" evidence="8">
    <location>
        <begin position="121"/>
        <end position="216"/>
    </location>
</feature>
<dbReference type="Proteomes" id="UP000028725">
    <property type="component" value="Unassembled WGS sequence"/>
</dbReference>
<dbReference type="InterPro" id="IPR006091">
    <property type="entry name" value="Acyl-CoA_Oxase/DH_mid-dom"/>
</dbReference>
<dbReference type="AlphaFoldDB" id="A0A085W5Q0"/>
<dbReference type="Pfam" id="PF02770">
    <property type="entry name" value="Acyl-CoA_dh_M"/>
    <property type="match status" value="1"/>
</dbReference>
<reference evidence="10 11" key="1">
    <citation type="submission" date="2014-04" db="EMBL/GenBank/DDBJ databases">
        <title>Genome assembly of Hyalangium minutum DSM 14724.</title>
        <authorList>
            <person name="Sharma G."/>
            <person name="Subramanian S."/>
        </authorList>
    </citation>
    <scope>NUCLEOTIDE SEQUENCE [LARGE SCALE GENOMIC DNA]</scope>
    <source>
        <strain evidence="10 11">DSM 14724</strain>
    </source>
</reference>
<dbReference type="EMBL" id="JMCB01000019">
    <property type="protein sequence ID" value="KFE63013.1"/>
    <property type="molecule type" value="Genomic_DNA"/>
</dbReference>
<dbReference type="SUPFAM" id="SSF47203">
    <property type="entry name" value="Acyl-CoA dehydrogenase C-terminal domain-like"/>
    <property type="match status" value="1"/>
</dbReference>
<dbReference type="InterPro" id="IPR009100">
    <property type="entry name" value="AcylCoA_DH/oxidase_NM_dom_sf"/>
</dbReference>
<evidence type="ECO:0000259" key="8">
    <source>
        <dbReference type="Pfam" id="PF02770"/>
    </source>
</evidence>
<dbReference type="PANTHER" id="PTHR43884">
    <property type="entry name" value="ACYL-COA DEHYDROGENASE"/>
    <property type="match status" value="1"/>
</dbReference>
<proteinExistence type="inferred from homology"/>
<name>A0A085W5Q0_9BACT</name>
<dbReference type="OrthoDB" id="9765339at2"/>
<dbReference type="InterPro" id="IPR006089">
    <property type="entry name" value="Acyl-CoA_DH_CS"/>
</dbReference>
<sequence>MDFQLTDSQRALQETARKYAREVIRPKAAHYDETAEFPKDLISTGYELGMMNLGIPSECGGLGLTHLEQVLVCEELAWGCAGVATSLFANDLANLPIVLGGTEEQKKRLLTPFTEKPKLASFCLTEPAAGSDVAGMSTTARRDGDHYILNGSKCFITNGGYADQFTVFATMDKSKRHKGISCFVVEGKAAGLTIGKHENKMGQRASNTVTLTFEDVRVPVANRIGEEGEGWRIAMETLDNSRPTTAAFAVGIARAALEHSLEYSAQRQTFGKPIRDHQGIQFMLADMAMNIQAARLLTHQGAWMLDSGQKNTLVSSYAKCFAADMAMKVTTDAVQVYGGYGYIKEYPVEKLMRDAKLIQVYEGTSQVQRIVIARELFK</sequence>
<dbReference type="FunFam" id="1.20.140.10:FF:000011">
    <property type="entry name" value="Medium-chain specific acyl-CoA dehydrogenase, mitochondrial"/>
    <property type="match status" value="1"/>
</dbReference>
<comment type="caution">
    <text evidence="10">The sequence shown here is derived from an EMBL/GenBank/DDBJ whole genome shotgun (WGS) entry which is preliminary data.</text>
</comment>
<dbReference type="InterPro" id="IPR009075">
    <property type="entry name" value="AcylCo_DH/oxidase_C"/>
</dbReference>